<comment type="catalytic activity">
    <reaction evidence="5">
        <text>L-glutaminyl-[peptide chain release factor] + S-adenosyl-L-methionine = N(5)-methyl-L-glutaminyl-[peptide chain release factor] + S-adenosyl-L-homocysteine + H(+)</text>
        <dbReference type="Rhea" id="RHEA:42896"/>
        <dbReference type="Rhea" id="RHEA-COMP:10271"/>
        <dbReference type="Rhea" id="RHEA-COMP:10272"/>
        <dbReference type="ChEBI" id="CHEBI:15378"/>
        <dbReference type="ChEBI" id="CHEBI:30011"/>
        <dbReference type="ChEBI" id="CHEBI:57856"/>
        <dbReference type="ChEBI" id="CHEBI:59789"/>
        <dbReference type="ChEBI" id="CHEBI:61891"/>
        <dbReference type="EC" id="2.1.1.297"/>
    </reaction>
</comment>
<dbReference type="Pfam" id="PF05175">
    <property type="entry name" value="MTS"/>
    <property type="match status" value="1"/>
</dbReference>
<dbReference type="NCBIfam" id="TIGR03534">
    <property type="entry name" value="RF_mod_PrmC"/>
    <property type="match status" value="1"/>
</dbReference>
<evidence type="ECO:0000259" key="6">
    <source>
        <dbReference type="Pfam" id="PF05175"/>
    </source>
</evidence>
<proteinExistence type="predicted"/>
<dbReference type="EMBL" id="NVUU01000042">
    <property type="protein sequence ID" value="PCI94266.1"/>
    <property type="molecule type" value="Genomic_DNA"/>
</dbReference>
<gene>
    <name evidence="7" type="primary">prmC</name>
    <name evidence="7" type="ORF">COB11_04070</name>
</gene>
<evidence type="ECO:0000256" key="1">
    <source>
        <dbReference type="ARBA" id="ARBA00012771"/>
    </source>
</evidence>
<dbReference type="PANTHER" id="PTHR18895:SF74">
    <property type="entry name" value="MTRF1L RELEASE FACTOR GLUTAMINE METHYLTRANSFERASE"/>
    <property type="match status" value="1"/>
</dbReference>
<keyword evidence="2 7" id="KW-0489">Methyltransferase</keyword>
<protein>
    <recommendedName>
        <fullName evidence="1">peptide chain release factor N(5)-glutamine methyltransferase</fullName>
        <ecNumber evidence="1">2.1.1.297</ecNumber>
    </recommendedName>
</protein>
<name>A0A2A4YHE6_UNCAE</name>
<dbReference type="GO" id="GO:0032259">
    <property type="term" value="P:methylation"/>
    <property type="evidence" value="ECO:0007669"/>
    <property type="project" value="UniProtKB-KW"/>
</dbReference>
<dbReference type="Gene3D" id="3.40.50.150">
    <property type="entry name" value="Vaccinia Virus protein VP39"/>
    <property type="match status" value="1"/>
</dbReference>
<accession>A0A2A4YHE6</accession>
<evidence type="ECO:0000256" key="2">
    <source>
        <dbReference type="ARBA" id="ARBA00022603"/>
    </source>
</evidence>
<dbReference type="Proteomes" id="UP000217838">
    <property type="component" value="Unassembled WGS sequence"/>
</dbReference>
<dbReference type="CDD" id="cd02440">
    <property type="entry name" value="AdoMet_MTases"/>
    <property type="match status" value="1"/>
</dbReference>
<sequence length="279" mass="31628">MELRSHNLSPLKKQYLSDSLSKRDFFEIVAHVLNKGWQDLVHCPEESVSRDDFIKIEVLLEKKISGMPFARVLGYVDFYDARIELDENVLIPRPETEILFDKVLKRVSSRSISVVFDICTGSGCLGIAYKKKNPSCEVYLSDISKEALENAASNALLNQVNVSLIESDLLKYFPKELRADLVFCNPPYISKNEYASLDKSVHEHDPKLALIAEDNGLGVYKRLSLELPGYLSPGALVALEIGYMQKDSVKEIFSSSVWKEIICEKDFAGLDRFIFLELH</sequence>
<keyword evidence="3 7" id="KW-0808">Transferase</keyword>
<dbReference type="InterPro" id="IPR050320">
    <property type="entry name" value="N5-glutamine_MTase"/>
</dbReference>
<evidence type="ECO:0000256" key="5">
    <source>
        <dbReference type="ARBA" id="ARBA00048391"/>
    </source>
</evidence>
<reference evidence="8" key="1">
    <citation type="submission" date="2017-08" db="EMBL/GenBank/DDBJ databases">
        <title>A dynamic microbial community with high functional redundancy inhabits the cold, oxic subseafloor aquifer.</title>
        <authorList>
            <person name="Tully B.J."/>
            <person name="Wheat C.G."/>
            <person name="Glazer B.T."/>
            <person name="Huber J.A."/>
        </authorList>
    </citation>
    <scope>NUCLEOTIDE SEQUENCE [LARGE SCALE GENOMIC DNA]</scope>
</reference>
<dbReference type="AlphaFoldDB" id="A0A2A4YHE6"/>
<evidence type="ECO:0000256" key="4">
    <source>
        <dbReference type="ARBA" id="ARBA00022691"/>
    </source>
</evidence>
<dbReference type="GO" id="GO:0102559">
    <property type="term" value="F:peptide chain release factor N(5)-glutamine methyltransferase activity"/>
    <property type="evidence" value="ECO:0007669"/>
    <property type="project" value="UniProtKB-EC"/>
</dbReference>
<dbReference type="InterPro" id="IPR004556">
    <property type="entry name" value="HemK-like"/>
</dbReference>
<dbReference type="PANTHER" id="PTHR18895">
    <property type="entry name" value="HEMK METHYLTRANSFERASE"/>
    <property type="match status" value="1"/>
</dbReference>
<dbReference type="Gene3D" id="1.10.8.10">
    <property type="entry name" value="DNA helicase RuvA subunit, C-terminal domain"/>
    <property type="match status" value="1"/>
</dbReference>
<evidence type="ECO:0000256" key="3">
    <source>
        <dbReference type="ARBA" id="ARBA00022679"/>
    </source>
</evidence>
<dbReference type="InterPro" id="IPR002052">
    <property type="entry name" value="DNA_methylase_N6_adenine_CS"/>
</dbReference>
<dbReference type="InterPro" id="IPR029063">
    <property type="entry name" value="SAM-dependent_MTases_sf"/>
</dbReference>
<comment type="caution">
    <text evidence="7">The sequence shown here is derived from an EMBL/GenBank/DDBJ whole genome shotgun (WGS) entry which is preliminary data.</text>
</comment>
<dbReference type="EC" id="2.1.1.297" evidence="1"/>
<dbReference type="InterPro" id="IPR007848">
    <property type="entry name" value="Small_mtfrase_dom"/>
</dbReference>
<organism evidence="7 8">
    <name type="scientific">Aerophobetes bacterium</name>
    <dbReference type="NCBI Taxonomy" id="2030807"/>
    <lineage>
        <taxon>Bacteria</taxon>
        <taxon>Candidatus Aerophobota</taxon>
    </lineage>
</organism>
<feature type="domain" description="Methyltransferase small" evidence="6">
    <location>
        <begin position="108"/>
        <end position="193"/>
    </location>
</feature>
<keyword evidence="4" id="KW-0949">S-adenosyl-L-methionine</keyword>
<dbReference type="InterPro" id="IPR019874">
    <property type="entry name" value="RF_methyltr_PrmC"/>
</dbReference>
<evidence type="ECO:0000313" key="8">
    <source>
        <dbReference type="Proteomes" id="UP000217838"/>
    </source>
</evidence>
<dbReference type="NCBIfam" id="TIGR00536">
    <property type="entry name" value="hemK_fam"/>
    <property type="match status" value="1"/>
</dbReference>
<dbReference type="SUPFAM" id="SSF53335">
    <property type="entry name" value="S-adenosyl-L-methionine-dependent methyltransferases"/>
    <property type="match status" value="1"/>
</dbReference>
<dbReference type="GO" id="GO:0003676">
    <property type="term" value="F:nucleic acid binding"/>
    <property type="evidence" value="ECO:0007669"/>
    <property type="project" value="InterPro"/>
</dbReference>
<dbReference type="PROSITE" id="PS00092">
    <property type="entry name" value="N6_MTASE"/>
    <property type="match status" value="1"/>
</dbReference>
<evidence type="ECO:0000313" key="7">
    <source>
        <dbReference type="EMBL" id="PCI94266.1"/>
    </source>
</evidence>